<feature type="domain" description="Glycosyltransferase subfamily 4-like N-terminal" evidence="3">
    <location>
        <begin position="176"/>
        <end position="354"/>
    </location>
</feature>
<dbReference type="InterPro" id="IPR028098">
    <property type="entry name" value="Glyco_trans_4-like_N"/>
</dbReference>
<dbReference type="Proteomes" id="UP000295371">
    <property type="component" value="Unassembled WGS sequence"/>
</dbReference>
<dbReference type="Pfam" id="PF13692">
    <property type="entry name" value="Glyco_trans_1_4"/>
    <property type="match status" value="1"/>
</dbReference>
<dbReference type="PANTHER" id="PTHR45947:SF3">
    <property type="entry name" value="SULFOQUINOVOSYL TRANSFERASE SQD2"/>
    <property type="match status" value="1"/>
</dbReference>
<reference evidence="4 5" key="1">
    <citation type="submission" date="2019-03" db="EMBL/GenBank/DDBJ databases">
        <title>Genomic Encyclopedia of Archaeal and Bacterial Type Strains, Phase II (KMG-II): from individual species to whole genera.</title>
        <authorList>
            <person name="Goeker M."/>
        </authorList>
    </citation>
    <scope>NUCLEOTIDE SEQUENCE [LARGE SCALE GENOMIC DNA]</scope>
    <source>
        <strain evidence="4 5">DSM 24323</strain>
    </source>
</reference>
<dbReference type="GO" id="GO:1901137">
    <property type="term" value="P:carbohydrate derivative biosynthetic process"/>
    <property type="evidence" value="ECO:0007669"/>
    <property type="project" value="UniProtKB-ARBA"/>
</dbReference>
<dbReference type="AlphaFoldDB" id="A0A4R7IYT8"/>
<evidence type="ECO:0000313" key="5">
    <source>
        <dbReference type="Proteomes" id="UP000295371"/>
    </source>
</evidence>
<dbReference type="RefSeq" id="WP_133755870.1">
    <property type="nucleotide sequence ID" value="NZ_SOAW01000003.1"/>
</dbReference>
<comment type="caution">
    <text evidence="4">The sequence shown here is derived from an EMBL/GenBank/DDBJ whole genome shotgun (WGS) entry which is preliminary data.</text>
</comment>
<dbReference type="CDD" id="cd03801">
    <property type="entry name" value="GT4_PimA-like"/>
    <property type="match status" value="1"/>
</dbReference>
<keyword evidence="2 4" id="KW-0808">Transferase</keyword>
<dbReference type="GO" id="GO:0016757">
    <property type="term" value="F:glycosyltransferase activity"/>
    <property type="evidence" value="ECO:0007669"/>
    <property type="project" value="UniProtKB-KW"/>
</dbReference>
<evidence type="ECO:0000259" key="3">
    <source>
        <dbReference type="Pfam" id="PF13579"/>
    </source>
</evidence>
<sequence length="566" mass="61495">MNRARRYGIDLALLARTAGRMALEDPLNLLVQGARRVLPRLRGVGGPRRGLLGALVAFIQDQPALARRLLEATPAPADRLRRELYELLSVQLGLRLPPGSSERARARAAWQAGELSEAVGLLSDHPRSRLRARLWSEQALMQPGARLRPLPRTPVVARGDGVLAVITNARPYTQSGYTMRTQHTLGAVATAGRRVDAVTRIGYPATVGLIGTATAWTLDRVHYHRLPARSLPAALDRRLSAQAQALVSLVDTHRPQLLHTTTDWTNAVVTDSVARACDLPWVYEMRGLLELTWLASRPAEQQAAAAESERVRLLRAKEAELARAADAVVVLSEVQRAEMVARGVPDERIRTIPNAVDSAVFERARVSPAEARASLGLPREGLWVGSVTSVVDYEGLDTLIDAVALARRAGVDVRCAIVGDGVARPQLVAQVERLGLDGYVLLPGRVPPSEAAGWYEALDVFAVPRRNTEVCRLVTPVKPLEAMAMRRPVVASDLPALAEIVGDAGLLSPAGDPAALSACLAELSDPALRERYGDVGRKQARTRTWQRAAGQYEELYRTIVDRHGRG</sequence>
<keyword evidence="1" id="KW-0328">Glycosyltransferase</keyword>
<protein>
    <submittedName>
        <fullName evidence="4">Glycosyltransferase involved in cell wall biosynthesis</fullName>
    </submittedName>
</protein>
<accession>A0A4R7IYT8</accession>
<dbReference type="EMBL" id="SOAW01000003">
    <property type="protein sequence ID" value="TDT29952.1"/>
    <property type="molecule type" value="Genomic_DNA"/>
</dbReference>
<dbReference type="InterPro" id="IPR050194">
    <property type="entry name" value="Glycosyltransferase_grp1"/>
</dbReference>
<keyword evidence="5" id="KW-1185">Reference proteome</keyword>
<dbReference type="OrthoDB" id="509705at2"/>
<dbReference type="Gene3D" id="3.40.50.2000">
    <property type="entry name" value="Glycogen Phosphorylase B"/>
    <property type="match status" value="2"/>
</dbReference>
<dbReference type="PANTHER" id="PTHR45947">
    <property type="entry name" value="SULFOQUINOVOSYL TRANSFERASE SQD2"/>
    <property type="match status" value="1"/>
</dbReference>
<name>A0A4R7IYT8_9ACTN</name>
<dbReference type="SUPFAM" id="SSF53756">
    <property type="entry name" value="UDP-Glycosyltransferase/glycogen phosphorylase"/>
    <property type="match status" value="1"/>
</dbReference>
<evidence type="ECO:0000256" key="1">
    <source>
        <dbReference type="ARBA" id="ARBA00022676"/>
    </source>
</evidence>
<proteinExistence type="predicted"/>
<evidence type="ECO:0000313" key="4">
    <source>
        <dbReference type="EMBL" id="TDT29952.1"/>
    </source>
</evidence>
<organism evidence="4 5">
    <name type="scientific">Naumannella halotolerans</name>
    <dbReference type="NCBI Taxonomy" id="993414"/>
    <lineage>
        <taxon>Bacteria</taxon>
        <taxon>Bacillati</taxon>
        <taxon>Actinomycetota</taxon>
        <taxon>Actinomycetes</taxon>
        <taxon>Propionibacteriales</taxon>
        <taxon>Propionibacteriaceae</taxon>
        <taxon>Naumannella</taxon>
    </lineage>
</organism>
<dbReference type="Pfam" id="PF13579">
    <property type="entry name" value="Glyco_trans_4_4"/>
    <property type="match status" value="1"/>
</dbReference>
<gene>
    <name evidence="4" type="ORF">CLV29_2975</name>
</gene>
<evidence type="ECO:0000256" key="2">
    <source>
        <dbReference type="ARBA" id="ARBA00022679"/>
    </source>
</evidence>